<keyword evidence="2" id="KW-1003">Cell membrane</keyword>
<feature type="transmembrane region" description="Helical" evidence="8">
    <location>
        <begin position="255"/>
        <end position="273"/>
    </location>
</feature>
<comment type="caution">
    <text evidence="10">The sequence shown here is derived from an EMBL/GenBank/DDBJ whole genome shotgun (WGS) entry which is preliminary data.</text>
</comment>
<dbReference type="PANTHER" id="PTHR33362">
    <property type="entry name" value="SIALIC ACID TRAP TRANSPORTER PERMEASE PROTEIN SIAT-RELATED"/>
    <property type="match status" value="1"/>
</dbReference>
<evidence type="ECO:0000256" key="6">
    <source>
        <dbReference type="ARBA" id="ARBA00023136"/>
    </source>
</evidence>
<keyword evidence="11" id="KW-1185">Reference proteome</keyword>
<evidence type="ECO:0000256" key="5">
    <source>
        <dbReference type="ARBA" id="ARBA00022989"/>
    </source>
</evidence>
<evidence type="ECO:0000259" key="9">
    <source>
        <dbReference type="Pfam" id="PF06808"/>
    </source>
</evidence>
<keyword evidence="5 8" id="KW-1133">Transmembrane helix</keyword>
<proteinExistence type="predicted"/>
<evidence type="ECO:0000256" key="1">
    <source>
        <dbReference type="ARBA" id="ARBA00004429"/>
    </source>
</evidence>
<feature type="transmembrane region" description="Helical" evidence="8">
    <location>
        <begin position="317"/>
        <end position="339"/>
    </location>
</feature>
<reference evidence="10 11" key="1">
    <citation type="submission" date="2023-08" db="EMBL/GenBank/DDBJ databases">
        <authorList>
            <person name="Park J.-S."/>
        </authorList>
    </citation>
    <scope>NUCLEOTIDE SEQUENCE [LARGE SCALE GENOMIC DNA]</scope>
    <source>
        <strain evidence="10 11">2205BS29-5</strain>
    </source>
</reference>
<dbReference type="InterPro" id="IPR010656">
    <property type="entry name" value="DctM"/>
</dbReference>
<evidence type="ECO:0000256" key="2">
    <source>
        <dbReference type="ARBA" id="ARBA00022475"/>
    </source>
</evidence>
<dbReference type="Pfam" id="PF06808">
    <property type="entry name" value="DctM"/>
    <property type="match status" value="1"/>
</dbReference>
<dbReference type="EMBL" id="JAVAMQ010000006">
    <property type="protein sequence ID" value="MDP5307142.1"/>
    <property type="molecule type" value="Genomic_DNA"/>
</dbReference>
<feature type="domain" description="TRAP C4-dicarboxylate transport system permease DctM subunit" evidence="9">
    <location>
        <begin position="12"/>
        <end position="430"/>
    </location>
</feature>
<dbReference type="PANTHER" id="PTHR33362:SF5">
    <property type="entry name" value="C4-DICARBOXYLATE TRAP TRANSPORTER LARGE PERMEASE PROTEIN DCTM"/>
    <property type="match status" value="1"/>
</dbReference>
<evidence type="ECO:0000313" key="11">
    <source>
        <dbReference type="Proteomes" id="UP001224997"/>
    </source>
</evidence>
<feature type="transmembrane region" description="Helical" evidence="8">
    <location>
        <begin position="148"/>
        <end position="178"/>
    </location>
</feature>
<sequence>MAPATIGLGGFLLALALVALRVPLAHALIALSAAGLLLLNATDGTDGALQQTGAQILEIMQGLVATEALAMVPLFVALGNIAFYSGITTRIYDAAAVWLRPLPGGLAVASVLGCGGFAAISGSSVGCASTMGRICVPEMRAAGYDPRLAAASVAAGGTLGGLIPPSVLFILFAVFSGIPVERLFMAGILPGLLSLAGMVGVIGWWVRQDPAAAPPAPQTGPGRAEAALAAWPALLVLAIIMGGIGTGLWDATGAAAISLALVVGLGLVQGRLAPDVLLRAARESLMQSAALVLVILGARLFLAFLTQSGLDAMVADGIAGAQVPVVVLLMVLVVLYLVLGLFLDPVTILVLTLPFMLPLVQGYGMDSIWFAVVIVKLLEIGMITPPVGLNVFVIGNVARDVGVDRIFSGVARFLGIDLLVLLVIVLVPALSTLIPSLMAAG</sequence>
<name>A0ABT9JDF4_9RHOB</name>
<feature type="transmembrane region" description="Helical" evidence="8">
    <location>
        <begin position="227"/>
        <end position="249"/>
    </location>
</feature>
<evidence type="ECO:0000256" key="7">
    <source>
        <dbReference type="RuleBase" id="RU369079"/>
    </source>
</evidence>
<feature type="transmembrane region" description="Helical" evidence="8">
    <location>
        <begin position="410"/>
        <end position="434"/>
    </location>
</feature>
<dbReference type="InterPro" id="IPR004681">
    <property type="entry name" value="TRAP_DctM"/>
</dbReference>
<feature type="transmembrane region" description="Helical" evidence="8">
    <location>
        <begin position="106"/>
        <end position="127"/>
    </location>
</feature>
<accession>A0ABT9JDF4</accession>
<evidence type="ECO:0000256" key="4">
    <source>
        <dbReference type="ARBA" id="ARBA00022692"/>
    </source>
</evidence>
<keyword evidence="4 8" id="KW-0812">Transmembrane</keyword>
<dbReference type="PIRSF" id="PIRSF006066">
    <property type="entry name" value="HI0050"/>
    <property type="match status" value="1"/>
</dbReference>
<comment type="function">
    <text evidence="7">Part of the tripartite ATP-independent periplasmic (TRAP) transport system.</text>
</comment>
<organism evidence="10 11">
    <name type="scientific">Paracoccus spongiarum</name>
    <dbReference type="NCBI Taxonomy" id="3064387"/>
    <lineage>
        <taxon>Bacteria</taxon>
        <taxon>Pseudomonadati</taxon>
        <taxon>Pseudomonadota</taxon>
        <taxon>Alphaproteobacteria</taxon>
        <taxon>Rhodobacterales</taxon>
        <taxon>Paracoccaceae</taxon>
        <taxon>Paracoccus</taxon>
    </lineage>
</organism>
<evidence type="ECO:0000256" key="8">
    <source>
        <dbReference type="SAM" id="Phobius"/>
    </source>
</evidence>
<keyword evidence="7" id="KW-0813">Transport</keyword>
<comment type="subcellular location">
    <subcellularLocation>
        <location evidence="1 7">Cell inner membrane</location>
        <topology evidence="1 7">Multi-pass membrane protein</topology>
    </subcellularLocation>
</comment>
<keyword evidence="6 8" id="KW-0472">Membrane</keyword>
<dbReference type="Proteomes" id="UP001224997">
    <property type="component" value="Unassembled WGS sequence"/>
</dbReference>
<dbReference type="RefSeq" id="WP_305962994.1">
    <property type="nucleotide sequence ID" value="NZ_JAVAMQ010000006.1"/>
</dbReference>
<evidence type="ECO:0000313" key="10">
    <source>
        <dbReference type="EMBL" id="MDP5307142.1"/>
    </source>
</evidence>
<keyword evidence="3 7" id="KW-0997">Cell inner membrane</keyword>
<evidence type="ECO:0000256" key="3">
    <source>
        <dbReference type="ARBA" id="ARBA00022519"/>
    </source>
</evidence>
<feature type="transmembrane region" description="Helical" evidence="8">
    <location>
        <begin position="369"/>
        <end position="398"/>
    </location>
</feature>
<gene>
    <name evidence="10" type="ORF">Q5Y72_08545</name>
</gene>
<feature type="transmembrane region" description="Helical" evidence="8">
    <location>
        <begin position="184"/>
        <end position="206"/>
    </location>
</feature>
<protein>
    <submittedName>
        <fullName evidence="10">TRAP transporter large permease subunit</fullName>
    </submittedName>
</protein>
<feature type="transmembrane region" description="Helical" evidence="8">
    <location>
        <begin position="285"/>
        <end position="305"/>
    </location>
</feature>